<gene>
    <name evidence="1" type="ORF">GSI_07312</name>
</gene>
<dbReference type="AlphaFoldDB" id="A0A2G8SA45"/>
<accession>A0A2G8SA45</accession>
<dbReference type="InterPro" id="IPR032675">
    <property type="entry name" value="LRR_dom_sf"/>
</dbReference>
<comment type="caution">
    <text evidence="1">The sequence shown here is derived from an EMBL/GenBank/DDBJ whole genome shotgun (WGS) entry which is preliminary data.</text>
</comment>
<proteinExistence type="predicted"/>
<reference evidence="1 2" key="1">
    <citation type="journal article" date="2015" name="Sci. Rep.">
        <title>Chromosome-level genome map provides insights into diverse defense mechanisms in the medicinal fungus Ganoderma sinense.</title>
        <authorList>
            <person name="Zhu Y."/>
            <person name="Xu J."/>
            <person name="Sun C."/>
            <person name="Zhou S."/>
            <person name="Xu H."/>
            <person name="Nelson D.R."/>
            <person name="Qian J."/>
            <person name="Song J."/>
            <person name="Luo H."/>
            <person name="Xiang L."/>
            <person name="Li Y."/>
            <person name="Xu Z."/>
            <person name="Ji A."/>
            <person name="Wang L."/>
            <person name="Lu S."/>
            <person name="Hayward A."/>
            <person name="Sun W."/>
            <person name="Li X."/>
            <person name="Schwartz D.C."/>
            <person name="Wang Y."/>
            <person name="Chen S."/>
        </authorList>
    </citation>
    <scope>NUCLEOTIDE SEQUENCE [LARGE SCALE GENOMIC DNA]</scope>
    <source>
        <strain evidence="1 2">ZZ0214-1</strain>
    </source>
</reference>
<dbReference type="EMBL" id="AYKW01000014">
    <property type="protein sequence ID" value="PIL30611.1"/>
    <property type="molecule type" value="Genomic_DNA"/>
</dbReference>
<keyword evidence="2" id="KW-1185">Reference proteome</keyword>
<dbReference type="Gene3D" id="3.80.10.10">
    <property type="entry name" value="Ribonuclease Inhibitor"/>
    <property type="match status" value="1"/>
</dbReference>
<sequence>MKLPYDALLHVISSFSYSKDAIQLIATCRVLYHEGPKIALKKAVIISTEKQLALFLKFLLADNSSRCRYLKQLELRPCFSEQDAVQELVETVPLLTSLEYLKLFEVDALLDLHPNLLSAFCALTTLRHINFTGLKADACGFLSGIRSPLISASFDFLPEDGQKLWYDLSDDEWVQFHPANLLGNFAPTLEELQCVAWYTDYETVTPTTVFPNMRKLSIELHEFPLRIDPFIRAFPHLTDLRLNTDYHSGRYSDDMRNSHVTNVAQQLDPVSSCGTWEHLEHVRGCLFDIYAVGITFHIRWVTIVDSLDDGPKTEMLATVLRYARLLHLKIEGVTGALLGDADRGFIAMLRHASVSGLLNLDVCVYFGENDREKDLAAVIESLVSTLAGLSLKFLELRFVTRDLDPTPESPGDLERMMARQRGLPEPPDPTPAPLTPAELSLQTLDMDVLISRLEAMPSLEAAHVVLHGSRYCGWEGHDRTISKGGAWLAVREQWESWIPGMNRIVL</sequence>
<name>A0A2G8SA45_9APHY</name>
<dbReference type="Proteomes" id="UP000230002">
    <property type="component" value="Unassembled WGS sequence"/>
</dbReference>
<evidence type="ECO:0000313" key="2">
    <source>
        <dbReference type="Proteomes" id="UP000230002"/>
    </source>
</evidence>
<evidence type="ECO:0000313" key="1">
    <source>
        <dbReference type="EMBL" id="PIL30611.1"/>
    </source>
</evidence>
<dbReference type="OrthoDB" id="2757830at2759"/>
<protein>
    <recommendedName>
        <fullName evidence="3">F-box domain-containing protein</fullName>
    </recommendedName>
</protein>
<evidence type="ECO:0008006" key="3">
    <source>
        <dbReference type="Google" id="ProtNLM"/>
    </source>
</evidence>
<organism evidence="1 2">
    <name type="scientific">Ganoderma sinense ZZ0214-1</name>
    <dbReference type="NCBI Taxonomy" id="1077348"/>
    <lineage>
        <taxon>Eukaryota</taxon>
        <taxon>Fungi</taxon>
        <taxon>Dikarya</taxon>
        <taxon>Basidiomycota</taxon>
        <taxon>Agaricomycotina</taxon>
        <taxon>Agaricomycetes</taxon>
        <taxon>Polyporales</taxon>
        <taxon>Polyporaceae</taxon>
        <taxon>Ganoderma</taxon>
    </lineage>
</organism>
<dbReference type="SUPFAM" id="SSF52047">
    <property type="entry name" value="RNI-like"/>
    <property type="match status" value="1"/>
</dbReference>